<protein>
    <submittedName>
        <fullName evidence="6">IclR family transcriptional regulator</fullName>
    </submittedName>
</protein>
<dbReference type="Pfam" id="PF09339">
    <property type="entry name" value="HTH_IclR"/>
    <property type="match status" value="1"/>
</dbReference>
<dbReference type="GO" id="GO:0045892">
    <property type="term" value="P:negative regulation of DNA-templated transcription"/>
    <property type="evidence" value="ECO:0007669"/>
    <property type="project" value="TreeGrafter"/>
</dbReference>
<dbReference type="PANTHER" id="PTHR30136">
    <property type="entry name" value="HELIX-TURN-HELIX TRANSCRIPTIONAL REGULATOR, ICLR FAMILY"/>
    <property type="match status" value="1"/>
</dbReference>
<dbReference type="InterPro" id="IPR036388">
    <property type="entry name" value="WH-like_DNA-bd_sf"/>
</dbReference>
<dbReference type="GO" id="GO:0003700">
    <property type="term" value="F:DNA-binding transcription factor activity"/>
    <property type="evidence" value="ECO:0007669"/>
    <property type="project" value="TreeGrafter"/>
</dbReference>
<accession>A0AAE3D0F5</accession>
<keyword evidence="1" id="KW-0805">Transcription regulation</keyword>
<dbReference type="EMBL" id="JAICBX010000002">
    <property type="protein sequence ID" value="MBW8637629.1"/>
    <property type="molecule type" value="Genomic_DNA"/>
</dbReference>
<dbReference type="Pfam" id="PF01614">
    <property type="entry name" value="IclR_C"/>
    <property type="match status" value="1"/>
</dbReference>
<comment type="caution">
    <text evidence="6">The sequence shown here is derived from an EMBL/GenBank/DDBJ whole genome shotgun (WGS) entry which is preliminary data.</text>
</comment>
<evidence type="ECO:0000256" key="1">
    <source>
        <dbReference type="ARBA" id="ARBA00023015"/>
    </source>
</evidence>
<gene>
    <name evidence="6" type="ORF">K1W69_10570</name>
</gene>
<evidence type="ECO:0000313" key="6">
    <source>
        <dbReference type="EMBL" id="MBW8637629.1"/>
    </source>
</evidence>
<dbReference type="Gene3D" id="1.10.10.10">
    <property type="entry name" value="Winged helix-like DNA-binding domain superfamily/Winged helix DNA-binding domain"/>
    <property type="match status" value="1"/>
</dbReference>
<evidence type="ECO:0000313" key="7">
    <source>
        <dbReference type="Proteomes" id="UP001196509"/>
    </source>
</evidence>
<dbReference type="Gene3D" id="3.30.450.40">
    <property type="match status" value="1"/>
</dbReference>
<proteinExistence type="predicted"/>
<evidence type="ECO:0000256" key="2">
    <source>
        <dbReference type="ARBA" id="ARBA00023125"/>
    </source>
</evidence>
<sequence length="278" mass="30436">MSSKRAAARNGFRLTQKQGRDKISDMDIEYSNRIQQEKAGVRPLSTALKTMAVLDVLASDRRGMRLAEIANAMKLSRPTAYQRLLTLIEAGWVELDDAGRYRLSLHACRISAAALEQASLGQRVVPIMERLVEETHETASISVLDGGVPCIIQRVESENVLRAEQKIGTTMSLEGSASGRILVAYADDLTLERLSNGTRELPPQDVLAEVREKGYAISTGYTMVGVRAVAAPVFDYLGKCPATVSLVAPDSRFHLDKLLDPLLRTAGEITQLLKGKQD</sequence>
<dbReference type="Proteomes" id="UP001196509">
    <property type="component" value="Unassembled WGS sequence"/>
</dbReference>
<dbReference type="AlphaFoldDB" id="A0AAE3D0F5"/>
<dbReference type="InterPro" id="IPR029016">
    <property type="entry name" value="GAF-like_dom_sf"/>
</dbReference>
<dbReference type="SUPFAM" id="SSF46785">
    <property type="entry name" value="Winged helix' DNA-binding domain"/>
    <property type="match status" value="1"/>
</dbReference>
<dbReference type="InterPro" id="IPR050707">
    <property type="entry name" value="HTH_MetabolicPath_Reg"/>
</dbReference>
<reference evidence="6" key="1">
    <citation type="submission" date="2021-08" db="EMBL/GenBank/DDBJ databases">
        <title>Hoeflea bacterium WL0058 sp. nov., isolated from the sediment.</title>
        <authorList>
            <person name="Wang L."/>
            <person name="Zhang D."/>
        </authorList>
    </citation>
    <scope>NUCLEOTIDE SEQUENCE</scope>
    <source>
        <strain evidence="6">WL0058</strain>
    </source>
</reference>
<dbReference type="InterPro" id="IPR014757">
    <property type="entry name" value="Tscrpt_reg_IclR_C"/>
</dbReference>
<dbReference type="PROSITE" id="PS51077">
    <property type="entry name" value="HTH_ICLR"/>
    <property type="match status" value="1"/>
</dbReference>
<evidence type="ECO:0000259" key="4">
    <source>
        <dbReference type="PROSITE" id="PS51077"/>
    </source>
</evidence>
<keyword evidence="3" id="KW-0804">Transcription</keyword>
<dbReference type="SMART" id="SM00346">
    <property type="entry name" value="HTH_ICLR"/>
    <property type="match status" value="1"/>
</dbReference>
<name>A0AAE3D0F5_9HYPH</name>
<dbReference type="PROSITE" id="PS51078">
    <property type="entry name" value="ICLR_ED"/>
    <property type="match status" value="1"/>
</dbReference>
<feature type="domain" description="IclR-ED" evidence="5">
    <location>
        <begin position="106"/>
        <end position="275"/>
    </location>
</feature>
<organism evidence="6 7">
    <name type="scientific">Flavimaribacter sediminis</name>
    <dbReference type="NCBI Taxonomy" id="2865987"/>
    <lineage>
        <taxon>Bacteria</taxon>
        <taxon>Pseudomonadati</taxon>
        <taxon>Pseudomonadota</taxon>
        <taxon>Alphaproteobacteria</taxon>
        <taxon>Hyphomicrobiales</taxon>
        <taxon>Rhizobiaceae</taxon>
        <taxon>Flavimaribacter</taxon>
    </lineage>
</organism>
<keyword evidence="2" id="KW-0238">DNA-binding</keyword>
<dbReference type="SUPFAM" id="SSF55781">
    <property type="entry name" value="GAF domain-like"/>
    <property type="match status" value="1"/>
</dbReference>
<evidence type="ECO:0000256" key="3">
    <source>
        <dbReference type="ARBA" id="ARBA00023163"/>
    </source>
</evidence>
<dbReference type="InterPro" id="IPR036390">
    <property type="entry name" value="WH_DNA-bd_sf"/>
</dbReference>
<keyword evidence="7" id="KW-1185">Reference proteome</keyword>
<evidence type="ECO:0000259" key="5">
    <source>
        <dbReference type="PROSITE" id="PS51078"/>
    </source>
</evidence>
<dbReference type="InterPro" id="IPR005471">
    <property type="entry name" value="Tscrpt_reg_IclR_N"/>
</dbReference>
<dbReference type="GO" id="GO:0003677">
    <property type="term" value="F:DNA binding"/>
    <property type="evidence" value="ECO:0007669"/>
    <property type="project" value="UniProtKB-KW"/>
</dbReference>
<feature type="domain" description="HTH iclR-type" evidence="4">
    <location>
        <begin position="44"/>
        <end position="105"/>
    </location>
</feature>
<dbReference type="PANTHER" id="PTHR30136:SF35">
    <property type="entry name" value="HTH-TYPE TRANSCRIPTIONAL REGULATOR RV1719"/>
    <property type="match status" value="1"/>
</dbReference>